<dbReference type="OrthoDB" id="1706073at2759"/>
<protein>
    <submittedName>
        <fullName evidence="1">UDP-galactose transporter 2</fullName>
    </submittedName>
</protein>
<dbReference type="AlphaFoldDB" id="A0A6A1WN25"/>
<gene>
    <name evidence="1" type="ORF">CJ030_MR1G007878</name>
</gene>
<proteinExistence type="predicted"/>
<name>A0A6A1WN25_9ROSI</name>
<reference evidence="1 2" key="1">
    <citation type="journal article" date="2019" name="Plant Biotechnol. J.">
        <title>The red bayberry genome and genetic basis of sex determination.</title>
        <authorList>
            <person name="Jia H.M."/>
            <person name="Jia H.J."/>
            <person name="Cai Q.L."/>
            <person name="Wang Y."/>
            <person name="Zhao H.B."/>
            <person name="Yang W.F."/>
            <person name="Wang G.Y."/>
            <person name="Li Y.H."/>
            <person name="Zhan D.L."/>
            <person name="Shen Y.T."/>
            <person name="Niu Q.F."/>
            <person name="Chang L."/>
            <person name="Qiu J."/>
            <person name="Zhao L."/>
            <person name="Xie H.B."/>
            <person name="Fu W.Y."/>
            <person name="Jin J."/>
            <person name="Li X.W."/>
            <person name="Jiao Y."/>
            <person name="Zhou C.C."/>
            <person name="Tu T."/>
            <person name="Chai C.Y."/>
            <person name="Gao J.L."/>
            <person name="Fan L.J."/>
            <person name="van de Weg E."/>
            <person name="Wang J.Y."/>
            <person name="Gao Z.S."/>
        </authorList>
    </citation>
    <scope>NUCLEOTIDE SEQUENCE [LARGE SCALE GENOMIC DNA]</scope>
    <source>
        <tissue evidence="1">Leaves</tissue>
    </source>
</reference>
<organism evidence="1 2">
    <name type="scientific">Morella rubra</name>
    <name type="common">Chinese bayberry</name>
    <dbReference type="NCBI Taxonomy" id="262757"/>
    <lineage>
        <taxon>Eukaryota</taxon>
        <taxon>Viridiplantae</taxon>
        <taxon>Streptophyta</taxon>
        <taxon>Embryophyta</taxon>
        <taxon>Tracheophyta</taxon>
        <taxon>Spermatophyta</taxon>
        <taxon>Magnoliopsida</taxon>
        <taxon>eudicotyledons</taxon>
        <taxon>Gunneridae</taxon>
        <taxon>Pentapetalae</taxon>
        <taxon>rosids</taxon>
        <taxon>fabids</taxon>
        <taxon>Fagales</taxon>
        <taxon>Myricaceae</taxon>
        <taxon>Morella</taxon>
    </lineage>
</organism>
<dbReference type="EMBL" id="RXIC02000019">
    <property type="protein sequence ID" value="KAB1226735.1"/>
    <property type="molecule type" value="Genomic_DNA"/>
</dbReference>
<evidence type="ECO:0000313" key="2">
    <source>
        <dbReference type="Proteomes" id="UP000516437"/>
    </source>
</evidence>
<dbReference type="Proteomes" id="UP000516437">
    <property type="component" value="Chromosome 1"/>
</dbReference>
<comment type="caution">
    <text evidence="1">The sequence shown here is derived from an EMBL/GenBank/DDBJ whole genome shotgun (WGS) entry which is preliminary data.</text>
</comment>
<keyword evidence="2" id="KW-1185">Reference proteome</keyword>
<accession>A0A6A1WN25</accession>
<sequence>MAFKNIMGMVLPVVGMIIYNWAVELEKQSINKALPLPKNSLTEEEIRLLKEGMENSPVKGVELGDSK</sequence>
<evidence type="ECO:0000313" key="1">
    <source>
        <dbReference type="EMBL" id="KAB1226735.1"/>
    </source>
</evidence>